<reference evidence="3 4" key="1">
    <citation type="submission" date="2016-07" db="EMBL/GenBank/DDBJ databases">
        <title>Pervasive Adenine N6-methylation of Active Genes in Fungi.</title>
        <authorList>
            <consortium name="DOE Joint Genome Institute"/>
            <person name="Mondo S.J."/>
            <person name="Dannebaum R.O."/>
            <person name="Kuo R.C."/>
            <person name="Labutti K."/>
            <person name="Haridas S."/>
            <person name="Kuo A."/>
            <person name="Salamov A."/>
            <person name="Ahrendt S.R."/>
            <person name="Lipzen A."/>
            <person name="Sullivan W."/>
            <person name="Andreopoulos W.B."/>
            <person name="Clum A."/>
            <person name="Lindquist E."/>
            <person name="Daum C."/>
            <person name="Ramamoorthy G.K."/>
            <person name="Gryganskyi A."/>
            <person name="Culley D."/>
            <person name="Magnuson J.K."/>
            <person name="James T.Y."/>
            <person name="O'Malley M.A."/>
            <person name="Stajich J.E."/>
            <person name="Spatafora J.W."/>
            <person name="Visel A."/>
            <person name="Grigoriev I.V."/>
        </authorList>
    </citation>
    <scope>NUCLEOTIDE SEQUENCE [LARGE SCALE GENOMIC DNA]</scope>
    <source>
        <strain evidence="3 4">NRRL 3301</strain>
    </source>
</reference>
<keyword evidence="1" id="KW-0378">Hydrolase</keyword>
<protein>
    <recommendedName>
        <fullName evidence="2">Nudix hydrolase domain-containing protein</fullName>
    </recommendedName>
</protein>
<dbReference type="PANTHER" id="PTHR11839">
    <property type="entry name" value="UDP/ADP-SUGAR PYROPHOSPHATASE"/>
    <property type="match status" value="1"/>
</dbReference>
<dbReference type="Proteomes" id="UP000242146">
    <property type="component" value="Unassembled WGS sequence"/>
</dbReference>
<dbReference type="AlphaFoldDB" id="A0A1X2GY80"/>
<evidence type="ECO:0000313" key="4">
    <source>
        <dbReference type="Proteomes" id="UP000242146"/>
    </source>
</evidence>
<organism evidence="3 4">
    <name type="scientific">Hesseltinella vesiculosa</name>
    <dbReference type="NCBI Taxonomy" id="101127"/>
    <lineage>
        <taxon>Eukaryota</taxon>
        <taxon>Fungi</taxon>
        <taxon>Fungi incertae sedis</taxon>
        <taxon>Mucoromycota</taxon>
        <taxon>Mucoromycotina</taxon>
        <taxon>Mucoromycetes</taxon>
        <taxon>Mucorales</taxon>
        <taxon>Cunninghamellaceae</taxon>
        <taxon>Hesseltinella</taxon>
    </lineage>
</organism>
<evidence type="ECO:0000259" key="2">
    <source>
        <dbReference type="PROSITE" id="PS51462"/>
    </source>
</evidence>
<dbReference type="OrthoDB" id="10249920at2759"/>
<dbReference type="InterPro" id="IPR015797">
    <property type="entry name" value="NUDIX_hydrolase-like_dom_sf"/>
</dbReference>
<evidence type="ECO:0000256" key="1">
    <source>
        <dbReference type="ARBA" id="ARBA00022801"/>
    </source>
</evidence>
<dbReference type="InterPro" id="IPR020084">
    <property type="entry name" value="NUDIX_hydrolase_CS"/>
</dbReference>
<evidence type="ECO:0000313" key="3">
    <source>
        <dbReference type="EMBL" id="ORX63048.1"/>
    </source>
</evidence>
<dbReference type="SUPFAM" id="SSF55811">
    <property type="entry name" value="Nudix"/>
    <property type="match status" value="1"/>
</dbReference>
<dbReference type="Pfam" id="PF00293">
    <property type="entry name" value="NUDIX"/>
    <property type="match status" value="1"/>
</dbReference>
<dbReference type="GO" id="GO:0019693">
    <property type="term" value="P:ribose phosphate metabolic process"/>
    <property type="evidence" value="ECO:0007669"/>
    <property type="project" value="TreeGrafter"/>
</dbReference>
<dbReference type="EMBL" id="MCGT01000001">
    <property type="protein sequence ID" value="ORX63048.1"/>
    <property type="molecule type" value="Genomic_DNA"/>
</dbReference>
<comment type="caution">
    <text evidence="3">The sequence shown here is derived from an EMBL/GenBank/DDBJ whole genome shotgun (WGS) entry which is preliminary data.</text>
</comment>
<dbReference type="PROSITE" id="PS00893">
    <property type="entry name" value="NUDIX_BOX"/>
    <property type="match status" value="1"/>
</dbReference>
<dbReference type="PANTHER" id="PTHR11839:SF1">
    <property type="entry name" value="ADP-SUGAR PYROPHOSPHATASE"/>
    <property type="match status" value="1"/>
</dbReference>
<dbReference type="STRING" id="101127.A0A1X2GY80"/>
<dbReference type="GO" id="GO:0016787">
    <property type="term" value="F:hydrolase activity"/>
    <property type="evidence" value="ECO:0007669"/>
    <property type="project" value="UniProtKB-KW"/>
</dbReference>
<dbReference type="PROSITE" id="PS51462">
    <property type="entry name" value="NUDIX"/>
    <property type="match status" value="1"/>
</dbReference>
<gene>
    <name evidence="3" type="ORF">DM01DRAFT_1379603</name>
</gene>
<dbReference type="GO" id="GO:0006753">
    <property type="term" value="P:nucleoside phosphate metabolic process"/>
    <property type="evidence" value="ECO:0007669"/>
    <property type="project" value="TreeGrafter"/>
</dbReference>
<dbReference type="Gene3D" id="3.90.79.10">
    <property type="entry name" value="Nucleoside Triphosphate Pyrophosphohydrolase"/>
    <property type="match status" value="1"/>
</dbReference>
<dbReference type="InterPro" id="IPR000086">
    <property type="entry name" value="NUDIX_hydrolase_dom"/>
</dbReference>
<proteinExistence type="predicted"/>
<keyword evidence="4" id="KW-1185">Reference proteome</keyword>
<name>A0A1X2GY80_9FUNG</name>
<sequence>MATPLFPKVQTFNTESLGHGQWLTLEKLDYQDNNGIRRSWERCVRNNTSFTGADAVDLQVQLITPTHTHMLFVIQYRPAIESYVVEFPSGLIDPKESPVEAARRELREETGFDVDAASIQLSKRPVCYEPGLTNSTCYMGRVTIHVDDVTDLPKPQLEDDEWSLRTVVLPLNGLLKHLEDLEDRCVIDSRVYSFALAVTNL</sequence>
<feature type="domain" description="Nudix hydrolase" evidence="2">
    <location>
        <begin position="35"/>
        <end position="191"/>
    </location>
</feature>
<accession>A0A1X2GY80</accession>